<evidence type="ECO:0000256" key="5">
    <source>
        <dbReference type="ARBA" id="ARBA00019087"/>
    </source>
</evidence>
<gene>
    <name evidence="14" type="ORF">FO014_18715</name>
</gene>
<evidence type="ECO:0000256" key="4">
    <source>
        <dbReference type="ARBA" id="ARBA00011503"/>
    </source>
</evidence>
<dbReference type="Pfam" id="PF01648">
    <property type="entry name" value="ACPS"/>
    <property type="match status" value="1"/>
</dbReference>
<dbReference type="PANTHER" id="PTHR38096">
    <property type="entry name" value="ENTEROBACTIN SYNTHASE COMPONENT D"/>
    <property type="match status" value="1"/>
</dbReference>
<evidence type="ECO:0000313" key="14">
    <source>
        <dbReference type="EMBL" id="QHA88845.1"/>
    </source>
</evidence>
<dbReference type="InterPro" id="IPR041354">
    <property type="entry name" value="4PPT_N"/>
</dbReference>
<evidence type="ECO:0000259" key="12">
    <source>
        <dbReference type="Pfam" id="PF01648"/>
    </source>
</evidence>
<dbReference type="InterPro" id="IPR037143">
    <property type="entry name" value="4-PPantetheinyl_Trfase_dom_sf"/>
</dbReference>
<comment type="function">
    <text evidence="1">Involved in the biosynthesis of the siderophore enterobactin (enterochelin), which is a macrocyclic trimeric lactone of N-(2,3-dihydroxybenzoyl)-serine. The serine trilactone serves as a scaffolding for the three catechol functionalities that provide hexadentate coordination for the tightly ligated iron(2+) atoms. Plays an essential role in the assembly of the enterobactin by catalyzing the transfer of the 4'-phosphopantetheine (Ppant) moiety from coenzyme A to the apo-domains of both EntB (ArCP domain) and EntF (PCP domain) to yield their holo-forms which make them competent for the activation of 2,3-dihydroxybenzoate (DHB) and L-serine, respectively.</text>
</comment>
<comment type="similarity">
    <text evidence="3">Belongs to the P-Pant transferase superfamily. EntD family.</text>
</comment>
<name>A0ABX6GRC6_9GAMM</name>
<reference evidence="14 15" key="1">
    <citation type="submission" date="2019-07" db="EMBL/GenBank/DDBJ databases">
        <title>Serratia dokdonensis sp. nov., an elicitor of systemic resistance in Nicotiana Tabacum.</title>
        <authorList>
            <person name="Son J.-S."/>
            <person name="Hwang Y.-J."/>
            <person name="Lee S.-Y."/>
            <person name="Ghim S.-Y."/>
        </authorList>
    </citation>
    <scope>NUCLEOTIDE SEQUENCE [LARGE SCALE GENOMIC DNA]</scope>
    <source>
        <strain evidence="14 15">KUDC3025</strain>
    </source>
</reference>
<evidence type="ECO:0000256" key="6">
    <source>
        <dbReference type="ARBA" id="ARBA00022679"/>
    </source>
</evidence>
<dbReference type="Gene3D" id="3.90.470.20">
    <property type="entry name" value="4'-phosphopantetheinyl transferase domain"/>
    <property type="match status" value="1"/>
</dbReference>
<dbReference type="Pfam" id="PF17837">
    <property type="entry name" value="4PPT_N"/>
    <property type="match status" value="1"/>
</dbReference>
<evidence type="ECO:0000256" key="7">
    <source>
        <dbReference type="ARBA" id="ARBA00023191"/>
    </source>
</evidence>
<feature type="domain" description="4'-phosphopantetheinyl transferase" evidence="12">
    <location>
        <begin position="116"/>
        <end position="198"/>
    </location>
</feature>
<organism evidence="14 15">
    <name type="scientific">Serratia rhizosphaerae</name>
    <dbReference type="NCBI Taxonomy" id="2597702"/>
    <lineage>
        <taxon>Bacteria</taxon>
        <taxon>Pseudomonadati</taxon>
        <taxon>Pseudomonadota</taxon>
        <taxon>Gammaproteobacteria</taxon>
        <taxon>Enterobacterales</taxon>
        <taxon>Yersiniaceae</taxon>
        <taxon>Serratia</taxon>
    </lineage>
</organism>
<evidence type="ECO:0000256" key="10">
    <source>
        <dbReference type="ARBA" id="ARBA00049176"/>
    </source>
</evidence>
<evidence type="ECO:0000256" key="11">
    <source>
        <dbReference type="ARBA" id="ARBA00049191"/>
    </source>
</evidence>
<comment type="pathway">
    <text evidence="2">Siderophore biosynthesis; enterobactin biosynthesis.</text>
</comment>
<dbReference type="SUPFAM" id="SSF56214">
    <property type="entry name" value="4'-phosphopantetheinyl transferase"/>
    <property type="match status" value="1"/>
</dbReference>
<evidence type="ECO:0000259" key="13">
    <source>
        <dbReference type="Pfam" id="PF17837"/>
    </source>
</evidence>
<keyword evidence="15" id="KW-1185">Reference proteome</keyword>
<keyword evidence="7" id="KW-0259">Enterobactin biosynthesis</keyword>
<evidence type="ECO:0000256" key="9">
    <source>
        <dbReference type="ARBA" id="ARBA00031996"/>
    </source>
</evidence>
<evidence type="ECO:0000256" key="1">
    <source>
        <dbReference type="ARBA" id="ARBA00003937"/>
    </source>
</evidence>
<evidence type="ECO:0000256" key="8">
    <source>
        <dbReference type="ARBA" id="ARBA00029894"/>
    </source>
</evidence>
<dbReference type="PRINTS" id="PR01399">
    <property type="entry name" value="ENTSNTHTASED"/>
</dbReference>
<evidence type="ECO:0000256" key="2">
    <source>
        <dbReference type="ARBA" id="ARBA00004993"/>
    </source>
</evidence>
<keyword evidence="6 14" id="KW-0808">Transferase</keyword>
<dbReference type="RefSeq" id="WP_160030593.1">
    <property type="nucleotide sequence ID" value="NZ_CP041764.1"/>
</dbReference>
<evidence type="ECO:0000313" key="15">
    <source>
        <dbReference type="Proteomes" id="UP000430368"/>
    </source>
</evidence>
<proteinExistence type="inferred from homology"/>
<feature type="domain" description="4'-phosphopantetheinyl transferase N-terminal" evidence="13">
    <location>
        <begin position="46"/>
        <end position="109"/>
    </location>
</feature>
<dbReference type="InterPro" id="IPR008278">
    <property type="entry name" value="4-PPantetheinyl_Trfase_dom"/>
</dbReference>
<protein>
    <recommendedName>
        <fullName evidence="5">Enterobactin synthase component D</fullName>
    </recommendedName>
    <alternativeName>
        <fullName evidence="8">4'-phosphopantetheinyl transferase EntD</fullName>
    </alternativeName>
    <alternativeName>
        <fullName evidence="9">Enterochelin synthase D</fullName>
    </alternativeName>
</protein>
<dbReference type="PANTHER" id="PTHR38096:SF1">
    <property type="entry name" value="ENTEROBACTIN SYNTHASE COMPONENT D"/>
    <property type="match status" value="1"/>
</dbReference>
<comment type="catalytic activity">
    <reaction evidence="10">
        <text>apo-[aryl-carrier protein] + CoA = holo-[aryl-carrier protein] + adenosine 3',5'-bisphosphate + H(+)</text>
        <dbReference type="Rhea" id="RHEA:48404"/>
        <dbReference type="Rhea" id="RHEA-COMP:15903"/>
        <dbReference type="Rhea" id="RHEA-COMP:17557"/>
        <dbReference type="ChEBI" id="CHEBI:15378"/>
        <dbReference type="ChEBI" id="CHEBI:29999"/>
        <dbReference type="ChEBI" id="CHEBI:57287"/>
        <dbReference type="ChEBI" id="CHEBI:58343"/>
        <dbReference type="ChEBI" id="CHEBI:64479"/>
    </reaction>
</comment>
<dbReference type="InterPro" id="IPR003542">
    <property type="entry name" value="Enbac_synth_compD-like"/>
</dbReference>
<comment type="subunit">
    <text evidence="4">EntB, EntD, EntE, and EntF form a multienzyme complex called enterobactin synthase.</text>
</comment>
<sequence length="231" mass="25449">MLTTFLTDICWLPVSDFPGRVIRGRFSLTAYHDALWQQAALPFPDHLSAAVAKRRAEYLAGRLLARQALEALGHPQRVVERGADRAPVWPDGIVGALSHNADTALCAVAPAADSGGVGLDVETQMPMQRAEQLWSGIVNPAEQAWLRQQPLPFNLSLTLTFSAKESLFKALYPQVQRYFDFLDAQIVALDPQAQTFTLALLQDLTPQCPAGRRFGGRFTLDGDNVTTLIFF</sequence>
<accession>A0ABX6GRC6</accession>
<comment type="catalytic activity">
    <reaction evidence="11">
        <text>apo-[peptidyl-carrier protein] + CoA = holo-[peptidyl-carrier protein] + adenosine 3',5'-bisphosphate + H(+)</text>
        <dbReference type="Rhea" id="RHEA:46228"/>
        <dbReference type="Rhea" id="RHEA-COMP:11479"/>
        <dbReference type="Rhea" id="RHEA-COMP:11480"/>
        <dbReference type="ChEBI" id="CHEBI:15378"/>
        <dbReference type="ChEBI" id="CHEBI:29999"/>
        <dbReference type="ChEBI" id="CHEBI:57287"/>
        <dbReference type="ChEBI" id="CHEBI:58343"/>
        <dbReference type="ChEBI" id="CHEBI:64479"/>
    </reaction>
</comment>
<evidence type="ECO:0000256" key="3">
    <source>
        <dbReference type="ARBA" id="ARBA00008342"/>
    </source>
</evidence>
<dbReference type="EMBL" id="CP041764">
    <property type="protein sequence ID" value="QHA88845.1"/>
    <property type="molecule type" value="Genomic_DNA"/>
</dbReference>
<dbReference type="Proteomes" id="UP000430368">
    <property type="component" value="Chromosome"/>
</dbReference>
<dbReference type="GO" id="GO:0016740">
    <property type="term" value="F:transferase activity"/>
    <property type="evidence" value="ECO:0007669"/>
    <property type="project" value="UniProtKB-KW"/>
</dbReference>